<reference evidence="1" key="1">
    <citation type="submission" date="2020-05" db="EMBL/GenBank/DDBJ databases">
        <title>Mycena genomes resolve the evolution of fungal bioluminescence.</title>
        <authorList>
            <person name="Tsai I.J."/>
        </authorList>
    </citation>
    <scope>NUCLEOTIDE SEQUENCE</scope>
    <source>
        <strain evidence="1">CCC161011</strain>
    </source>
</reference>
<dbReference type="CDD" id="cd21037">
    <property type="entry name" value="MLKL_NTD"/>
    <property type="match status" value="1"/>
</dbReference>
<dbReference type="Proteomes" id="UP000620124">
    <property type="component" value="Unassembled WGS sequence"/>
</dbReference>
<keyword evidence="2" id="KW-1185">Reference proteome</keyword>
<dbReference type="EMBL" id="JACAZI010000009">
    <property type="protein sequence ID" value="KAF7351914.1"/>
    <property type="molecule type" value="Genomic_DNA"/>
</dbReference>
<dbReference type="InterPro" id="IPR059179">
    <property type="entry name" value="MLKL-like_MCAfunc"/>
</dbReference>
<proteinExistence type="predicted"/>
<dbReference type="AlphaFoldDB" id="A0A8H6Y3T6"/>
<protein>
    <submittedName>
        <fullName evidence="1">Uncharacterized protein</fullName>
    </submittedName>
</protein>
<evidence type="ECO:0000313" key="1">
    <source>
        <dbReference type="EMBL" id="KAF7351914.1"/>
    </source>
</evidence>
<name>A0A8H6Y3T6_9AGAR</name>
<evidence type="ECO:0000313" key="2">
    <source>
        <dbReference type="Proteomes" id="UP000620124"/>
    </source>
</evidence>
<dbReference type="Gene3D" id="1.20.930.20">
    <property type="entry name" value="Adaptor protein Cbl, N-terminal domain"/>
    <property type="match status" value="1"/>
</dbReference>
<dbReference type="GO" id="GO:0007166">
    <property type="term" value="P:cell surface receptor signaling pathway"/>
    <property type="evidence" value="ECO:0007669"/>
    <property type="project" value="InterPro"/>
</dbReference>
<gene>
    <name evidence="1" type="ORF">MVEN_01153200</name>
</gene>
<dbReference type="OrthoDB" id="3022330at2759"/>
<sequence>MPAIVNTVTSLITAVQTVKRNKEECIRFMEDINCSIYGIVQLHLKSETLGILSPGVLHHMAKFTETLHKIHTFMEAQQNGSKIKRFFRQTEMNTLVRHCRGGLQEALEVFKIETMAIVVNDIGEMQEKMQNMHKELLELISTLSNEEASEQSSLIYPRFSDSWNSSSSFSMLPSKPKIFHGREAELNSIVKILNQDLARIVILACIANYNARGSEASQSAMDPPILTTPQSIIA</sequence>
<dbReference type="InterPro" id="IPR036537">
    <property type="entry name" value="Adaptor_Cbl_N_dom_sf"/>
</dbReference>
<organism evidence="1 2">
    <name type="scientific">Mycena venus</name>
    <dbReference type="NCBI Taxonomy" id="2733690"/>
    <lineage>
        <taxon>Eukaryota</taxon>
        <taxon>Fungi</taxon>
        <taxon>Dikarya</taxon>
        <taxon>Basidiomycota</taxon>
        <taxon>Agaricomycotina</taxon>
        <taxon>Agaricomycetes</taxon>
        <taxon>Agaricomycetidae</taxon>
        <taxon>Agaricales</taxon>
        <taxon>Marasmiineae</taxon>
        <taxon>Mycenaceae</taxon>
        <taxon>Mycena</taxon>
    </lineage>
</organism>
<comment type="caution">
    <text evidence="1">The sequence shown here is derived from an EMBL/GenBank/DDBJ whole genome shotgun (WGS) entry which is preliminary data.</text>
</comment>
<accession>A0A8H6Y3T6</accession>